<protein>
    <recommendedName>
        <fullName evidence="5">Peptidase S1 domain-containing protein</fullName>
    </recommendedName>
</protein>
<dbReference type="eggNOG" id="KOG3627">
    <property type="taxonomic scope" value="Eukaryota"/>
</dbReference>
<evidence type="ECO:0000256" key="2">
    <source>
        <dbReference type="ARBA" id="ARBA00023145"/>
    </source>
</evidence>
<dbReference type="EMBL" id="AGCU01119614">
    <property type="status" value="NOT_ANNOTATED_CDS"/>
    <property type="molecule type" value="Genomic_DNA"/>
</dbReference>
<proteinExistence type="predicted"/>
<evidence type="ECO:0000313" key="6">
    <source>
        <dbReference type="Ensembl" id="ENSPSIP00000002911.1"/>
    </source>
</evidence>
<dbReference type="PANTHER" id="PTHR24271">
    <property type="entry name" value="KALLIKREIN-RELATED"/>
    <property type="match status" value="1"/>
</dbReference>
<dbReference type="InterPro" id="IPR043504">
    <property type="entry name" value="Peptidase_S1_PA_chymotrypsin"/>
</dbReference>
<evidence type="ECO:0000256" key="4">
    <source>
        <dbReference type="SAM" id="SignalP"/>
    </source>
</evidence>
<dbReference type="InterPro" id="IPR001254">
    <property type="entry name" value="Trypsin_dom"/>
</dbReference>
<feature type="signal peptide" evidence="4">
    <location>
        <begin position="1"/>
        <end position="21"/>
    </location>
</feature>
<dbReference type="PANTHER" id="PTHR24271:SF81">
    <property type="entry name" value="GRANZYME B"/>
    <property type="match status" value="1"/>
</dbReference>
<evidence type="ECO:0000256" key="1">
    <source>
        <dbReference type="ARBA" id="ARBA00022729"/>
    </source>
</evidence>
<feature type="domain" description="Peptidase S1" evidence="5">
    <location>
        <begin position="24"/>
        <end position="102"/>
    </location>
</feature>
<dbReference type="Proteomes" id="UP000007267">
    <property type="component" value="Unassembled WGS sequence"/>
</dbReference>
<reference evidence="7" key="2">
    <citation type="journal article" date="2013" name="Nat. Genet.">
        <title>The draft genomes of soft-shell turtle and green sea turtle yield insights into the development and evolution of the turtle-specific body plan.</title>
        <authorList>
            <person name="Wang Z."/>
            <person name="Pascual-Anaya J."/>
            <person name="Zadissa A."/>
            <person name="Li W."/>
            <person name="Niimura Y."/>
            <person name="Huang Z."/>
            <person name="Li C."/>
            <person name="White S."/>
            <person name="Xiong Z."/>
            <person name="Fang D."/>
            <person name="Wang B."/>
            <person name="Ming Y."/>
            <person name="Chen Y."/>
            <person name="Zheng Y."/>
            <person name="Kuraku S."/>
            <person name="Pignatelli M."/>
            <person name="Herrero J."/>
            <person name="Beal K."/>
            <person name="Nozawa M."/>
            <person name="Li Q."/>
            <person name="Wang J."/>
            <person name="Zhang H."/>
            <person name="Yu L."/>
            <person name="Shigenobu S."/>
            <person name="Wang J."/>
            <person name="Liu J."/>
            <person name="Flicek P."/>
            <person name="Searle S."/>
            <person name="Wang J."/>
            <person name="Kuratani S."/>
            <person name="Yin Y."/>
            <person name="Aken B."/>
            <person name="Zhang G."/>
            <person name="Irie N."/>
        </authorList>
    </citation>
    <scope>NUCLEOTIDE SEQUENCE [LARGE SCALE GENOMIC DNA]</scope>
    <source>
        <strain evidence="7">Daiwa-1</strain>
    </source>
</reference>
<name>K7F4F1_PELSI</name>
<dbReference type="HOGENOM" id="CLU_163459_1_1_1"/>
<keyword evidence="3" id="KW-1015">Disulfide bond</keyword>
<sequence length="102" mass="11301">MQLLFLGLLPWAFLLLPGGWAGEIIGGREAQPHSRPYMAFLYIQDGKEMSICGGSLVSKNFVLTAAHCWRDSDTILTVILGAQNITQREPSWYRPIPSPTPS</sequence>
<reference evidence="6" key="3">
    <citation type="submission" date="2025-08" db="UniProtKB">
        <authorList>
            <consortium name="Ensembl"/>
        </authorList>
    </citation>
    <scope>IDENTIFICATION</scope>
</reference>
<dbReference type="SUPFAM" id="SSF50494">
    <property type="entry name" value="Trypsin-like serine proteases"/>
    <property type="match status" value="1"/>
</dbReference>
<evidence type="ECO:0000256" key="3">
    <source>
        <dbReference type="ARBA" id="ARBA00023157"/>
    </source>
</evidence>
<dbReference type="PROSITE" id="PS50240">
    <property type="entry name" value="TRYPSIN_DOM"/>
    <property type="match status" value="1"/>
</dbReference>
<dbReference type="Pfam" id="PF00089">
    <property type="entry name" value="Trypsin"/>
    <property type="match status" value="1"/>
</dbReference>
<dbReference type="GeneTree" id="ENSGT01030000234551"/>
<dbReference type="InterPro" id="IPR018114">
    <property type="entry name" value="TRYPSIN_HIS"/>
</dbReference>
<keyword evidence="7" id="KW-1185">Reference proteome</keyword>
<feature type="chain" id="PRO_5003901331" description="Peptidase S1 domain-containing protein" evidence="4">
    <location>
        <begin position="22"/>
        <end position="102"/>
    </location>
</feature>
<dbReference type="GO" id="GO:0006508">
    <property type="term" value="P:proteolysis"/>
    <property type="evidence" value="ECO:0007669"/>
    <property type="project" value="InterPro"/>
</dbReference>
<keyword evidence="2" id="KW-0865">Zymogen</keyword>
<dbReference type="Ensembl" id="ENSPSIT00000002922.1">
    <property type="protein sequence ID" value="ENSPSIP00000002911.1"/>
    <property type="gene ID" value="ENSPSIG00000002827.1"/>
</dbReference>
<reference evidence="6" key="4">
    <citation type="submission" date="2025-09" db="UniProtKB">
        <authorList>
            <consortium name="Ensembl"/>
        </authorList>
    </citation>
    <scope>IDENTIFICATION</scope>
</reference>
<dbReference type="InterPro" id="IPR009003">
    <property type="entry name" value="Peptidase_S1_PA"/>
</dbReference>
<keyword evidence="1 4" id="KW-0732">Signal</keyword>
<dbReference type="GO" id="GO:0004252">
    <property type="term" value="F:serine-type endopeptidase activity"/>
    <property type="evidence" value="ECO:0007669"/>
    <property type="project" value="InterPro"/>
</dbReference>
<dbReference type="AlphaFoldDB" id="K7F4F1"/>
<organism evidence="6 7">
    <name type="scientific">Pelodiscus sinensis</name>
    <name type="common">Chinese softshell turtle</name>
    <name type="synonym">Trionyx sinensis</name>
    <dbReference type="NCBI Taxonomy" id="13735"/>
    <lineage>
        <taxon>Eukaryota</taxon>
        <taxon>Metazoa</taxon>
        <taxon>Chordata</taxon>
        <taxon>Craniata</taxon>
        <taxon>Vertebrata</taxon>
        <taxon>Euteleostomi</taxon>
        <taxon>Archelosauria</taxon>
        <taxon>Testudinata</taxon>
        <taxon>Testudines</taxon>
        <taxon>Cryptodira</taxon>
        <taxon>Trionychia</taxon>
        <taxon>Trionychidae</taxon>
        <taxon>Pelodiscus</taxon>
    </lineage>
</organism>
<dbReference type="PROSITE" id="PS00134">
    <property type="entry name" value="TRYPSIN_HIS"/>
    <property type="match status" value="1"/>
</dbReference>
<reference evidence="7" key="1">
    <citation type="submission" date="2011-10" db="EMBL/GenBank/DDBJ databases">
        <authorList>
            <consortium name="Soft-shell Turtle Genome Consortium"/>
        </authorList>
    </citation>
    <scope>NUCLEOTIDE SEQUENCE [LARGE SCALE GENOMIC DNA]</scope>
    <source>
        <strain evidence="7">Daiwa-1</strain>
    </source>
</reference>
<evidence type="ECO:0000313" key="7">
    <source>
        <dbReference type="Proteomes" id="UP000007267"/>
    </source>
</evidence>
<evidence type="ECO:0000259" key="5">
    <source>
        <dbReference type="PROSITE" id="PS50240"/>
    </source>
</evidence>
<accession>K7F4F1</accession>
<dbReference type="Gene3D" id="2.40.10.10">
    <property type="entry name" value="Trypsin-like serine proteases"/>
    <property type="match status" value="2"/>
</dbReference>